<dbReference type="GO" id="GO:1902969">
    <property type="term" value="P:mitotic DNA replication"/>
    <property type="evidence" value="ECO:0007669"/>
    <property type="project" value="TreeGrafter"/>
</dbReference>
<sequence length="168" mass="19035">MYGMEDMVFVKEEEVFPTIETYDFLEKKVEDNGKGNIFTTSHAAAATTTEDIKEYTDTSRETSNNKRKLPEETSEKKVAIHEAMEQQTIRITKASIQATLNARTSILAAANPTGGWYERAGERLSPWVVVGCLTIHIVISVHIDRFPGVPEEINLCREMKCVKLVMHW</sequence>
<dbReference type="Gene3D" id="3.40.50.300">
    <property type="entry name" value="P-loop containing nucleotide triphosphate hydrolases"/>
    <property type="match status" value="1"/>
</dbReference>
<dbReference type="AlphaFoldDB" id="A0A9P0ZS94"/>
<name>A0A9P0ZS94_CUSEU</name>
<dbReference type="Pfam" id="PF00493">
    <property type="entry name" value="MCM"/>
    <property type="match status" value="1"/>
</dbReference>
<evidence type="ECO:0000313" key="6">
    <source>
        <dbReference type="EMBL" id="CAH9110375.1"/>
    </source>
</evidence>
<gene>
    <name evidence="6" type="ORF">CEURO_LOCUS18833</name>
</gene>
<dbReference type="EMBL" id="CAMAPE010000053">
    <property type="protein sequence ID" value="CAH9110375.1"/>
    <property type="molecule type" value="Genomic_DNA"/>
</dbReference>
<organism evidence="6 7">
    <name type="scientific">Cuscuta europaea</name>
    <name type="common">European dodder</name>
    <dbReference type="NCBI Taxonomy" id="41803"/>
    <lineage>
        <taxon>Eukaryota</taxon>
        <taxon>Viridiplantae</taxon>
        <taxon>Streptophyta</taxon>
        <taxon>Embryophyta</taxon>
        <taxon>Tracheophyta</taxon>
        <taxon>Spermatophyta</taxon>
        <taxon>Magnoliopsida</taxon>
        <taxon>eudicotyledons</taxon>
        <taxon>Gunneridae</taxon>
        <taxon>Pentapetalae</taxon>
        <taxon>asterids</taxon>
        <taxon>lamiids</taxon>
        <taxon>Solanales</taxon>
        <taxon>Convolvulaceae</taxon>
        <taxon>Cuscuteae</taxon>
        <taxon>Cuscuta</taxon>
        <taxon>Cuscuta subgen. Cuscuta</taxon>
    </lineage>
</organism>
<dbReference type="GO" id="GO:0003697">
    <property type="term" value="F:single-stranded DNA binding"/>
    <property type="evidence" value="ECO:0007669"/>
    <property type="project" value="TreeGrafter"/>
</dbReference>
<dbReference type="Proteomes" id="UP001152484">
    <property type="component" value="Unassembled WGS sequence"/>
</dbReference>
<keyword evidence="2" id="KW-0547">Nucleotide-binding</keyword>
<dbReference type="PRINTS" id="PR01657">
    <property type="entry name" value="MCMFAMILY"/>
</dbReference>
<reference evidence="6" key="1">
    <citation type="submission" date="2022-07" db="EMBL/GenBank/DDBJ databases">
        <authorList>
            <person name="Macas J."/>
            <person name="Novak P."/>
            <person name="Neumann P."/>
        </authorList>
    </citation>
    <scope>NUCLEOTIDE SEQUENCE</scope>
</reference>
<dbReference type="GO" id="GO:0005634">
    <property type="term" value="C:nucleus"/>
    <property type="evidence" value="ECO:0007669"/>
    <property type="project" value="TreeGrafter"/>
</dbReference>
<dbReference type="OrthoDB" id="10258585at2759"/>
<dbReference type="PANTHER" id="PTHR11630:SF43">
    <property type="entry name" value="DNA REPLICATION LICENSING FACTOR MCM6"/>
    <property type="match status" value="1"/>
</dbReference>
<dbReference type="InterPro" id="IPR001208">
    <property type="entry name" value="MCM_dom"/>
</dbReference>
<comment type="caution">
    <text evidence="6">The sequence shown here is derived from an EMBL/GenBank/DDBJ whole genome shotgun (WGS) entry which is preliminary data.</text>
</comment>
<evidence type="ECO:0000313" key="7">
    <source>
        <dbReference type="Proteomes" id="UP001152484"/>
    </source>
</evidence>
<dbReference type="InterPro" id="IPR027417">
    <property type="entry name" value="P-loop_NTPase"/>
</dbReference>
<dbReference type="GO" id="GO:0005524">
    <property type="term" value="F:ATP binding"/>
    <property type="evidence" value="ECO:0007669"/>
    <property type="project" value="UniProtKB-KW"/>
</dbReference>
<dbReference type="GO" id="GO:0000727">
    <property type="term" value="P:double-strand break repair via break-induced replication"/>
    <property type="evidence" value="ECO:0007669"/>
    <property type="project" value="TreeGrafter"/>
</dbReference>
<dbReference type="GO" id="GO:0042555">
    <property type="term" value="C:MCM complex"/>
    <property type="evidence" value="ECO:0007669"/>
    <property type="project" value="TreeGrafter"/>
</dbReference>
<proteinExistence type="predicted"/>
<dbReference type="GO" id="GO:1990518">
    <property type="term" value="F:single-stranded 3'-5' DNA helicase activity"/>
    <property type="evidence" value="ECO:0007669"/>
    <property type="project" value="TreeGrafter"/>
</dbReference>
<comment type="subcellular location">
    <subcellularLocation>
        <location evidence="1">Plastid</location>
    </subcellularLocation>
</comment>
<keyword evidence="7" id="KW-1185">Reference proteome</keyword>
<evidence type="ECO:0000259" key="5">
    <source>
        <dbReference type="PROSITE" id="PS50051"/>
    </source>
</evidence>
<evidence type="ECO:0000256" key="2">
    <source>
        <dbReference type="ARBA" id="ARBA00022741"/>
    </source>
</evidence>
<dbReference type="GO" id="GO:0009536">
    <property type="term" value="C:plastid"/>
    <property type="evidence" value="ECO:0007669"/>
    <property type="project" value="UniProtKB-SubCell"/>
</dbReference>
<feature type="domain" description="MCM C-terminal AAA(+) ATPase" evidence="5">
    <location>
        <begin position="75"/>
        <end position="119"/>
    </location>
</feature>
<feature type="region of interest" description="Disordered" evidence="4">
    <location>
        <begin position="54"/>
        <end position="75"/>
    </location>
</feature>
<protein>
    <recommendedName>
        <fullName evidence="5">MCM C-terminal AAA(+) ATPase domain-containing protein</fullName>
    </recommendedName>
</protein>
<evidence type="ECO:0000256" key="3">
    <source>
        <dbReference type="ARBA" id="ARBA00022840"/>
    </source>
</evidence>
<dbReference type="PROSITE" id="PS50051">
    <property type="entry name" value="MCM_2"/>
    <property type="match status" value="1"/>
</dbReference>
<evidence type="ECO:0000256" key="1">
    <source>
        <dbReference type="ARBA" id="ARBA00004474"/>
    </source>
</evidence>
<keyword evidence="3" id="KW-0067">ATP-binding</keyword>
<dbReference type="PANTHER" id="PTHR11630">
    <property type="entry name" value="DNA REPLICATION LICENSING FACTOR MCM FAMILY MEMBER"/>
    <property type="match status" value="1"/>
</dbReference>
<dbReference type="InterPro" id="IPR031327">
    <property type="entry name" value="MCM"/>
</dbReference>
<evidence type="ECO:0000256" key="4">
    <source>
        <dbReference type="SAM" id="MobiDB-lite"/>
    </source>
</evidence>
<accession>A0A9P0ZS94</accession>